<proteinExistence type="predicted"/>
<feature type="domain" description="RRN6 helical bundle" evidence="4">
    <location>
        <begin position="568"/>
        <end position="767"/>
    </location>
</feature>
<evidence type="ECO:0000313" key="5">
    <source>
        <dbReference type="EMBL" id="KZZ97183.1"/>
    </source>
</evidence>
<dbReference type="GO" id="GO:0001163">
    <property type="term" value="F:RNA polymerase I transcription regulatory region sequence-specific DNA binding"/>
    <property type="evidence" value="ECO:0007669"/>
    <property type="project" value="TreeGrafter"/>
</dbReference>
<comment type="caution">
    <text evidence="5">The sequence shown here is derived from an EMBL/GenBank/DDBJ whole genome shotgun (WGS) entry which is preliminary data.</text>
</comment>
<dbReference type="OrthoDB" id="4090074at2759"/>
<evidence type="ECO:0000313" key="6">
    <source>
        <dbReference type="Proteomes" id="UP000242877"/>
    </source>
</evidence>
<dbReference type="InterPro" id="IPR048535">
    <property type="entry name" value="RRN6_beta-prop"/>
</dbReference>
<feature type="compositionally biased region" description="Basic and acidic residues" evidence="1">
    <location>
        <begin position="886"/>
        <end position="896"/>
    </location>
</feature>
<dbReference type="VEuPathDB" id="FungiDB:AAP_00826"/>
<feature type="domain" description="RRN6 K-rich C-terminal" evidence="3">
    <location>
        <begin position="840"/>
        <end position="987"/>
    </location>
</feature>
<dbReference type="Proteomes" id="UP000242877">
    <property type="component" value="Unassembled WGS sequence"/>
</dbReference>
<feature type="compositionally biased region" description="Basic and acidic residues" evidence="1">
    <location>
        <begin position="780"/>
        <end position="792"/>
    </location>
</feature>
<dbReference type="GO" id="GO:0001179">
    <property type="term" value="F:RNA polymerase I general transcription initiation factor binding"/>
    <property type="evidence" value="ECO:0007669"/>
    <property type="project" value="TreeGrafter"/>
</dbReference>
<dbReference type="Pfam" id="PF10214">
    <property type="entry name" value="Rrn6_beta-prop"/>
    <property type="match status" value="1"/>
</dbReference>
<dbReference type="InterPro" id="IPR048537">
    <property type="entry name" value="RRN6_HB"/>
</dbReference>
<dbReference type="Pfam" id="PF20640">
    <property type="entry name" value="Rrn6_HB"/>
    <property type="match status" value="1"/>
</dbReference>
<dbReference type="InterPro" id="IPR019350">
    <property type="entry name" value="RNA_pol_I-sp_TIF_RRN6-like"/>
</dbReference>
<evidence type="ECO:0000256" key="1">
    <source>
        <dbReference type="SAM" id="MobiDB-lite"/>
    </source>
</evidence>
<dbReference type="EMBL" id="AZGZ01000002">
    <property type="protein sequence ID" value="KZZ97183.1"/>
    <property type="molecule type" value="Genomic_DNA"/>
</dbReference>
<accession>A0A162IRH8</accession>
<organism evidence="5 6">
    <name type="scientific">Ascosphaera apis ARSEF 7405</name>
    <dbReference type="NCBI Taxonomy" id="392613"/>
    <lineage>
        <taxon>Eukaryota</taxon>
        <taxon>Fungi</taxon>
        <taxon>Dikarya</taxon>
        <taxon>Ascomycota</taxon>
        <taxon>Pezizomycotina</taxon>
        <taxon>Eurotiomycetes</taxon>
        <taxon>Eurotiomycetidae</taxon>
        <taxon>Onygenales</taxon>
        <taxon>Ascosphaeraceae</taxon>
        <taxon>Ascosphaera</taxon>
    </lineage>
</organism>
<sequence>MGDHHTVPLQYGHLGDIKYLPDEQTWEFSRRIDRRPYLTPFNDHNEIFSSIEKEQVQHAIELPTSFRLSADKENALCKNCPQLAPGLELLRDLNASSSVLEHITAKWDPQVSTLLSVGNTVTNYSSKSLHVAGFVPSTFSNVVQIVSPRMRSIEWRGRRINIPVMAGGDKALFTENRGRIYQVAFAESVDEKSTFMAVRYAKSTAIFRPVRHTKSVAHSYIEEDEGSGLDSEPTRLDANPIVEIPISSTGEAPHADVCFNPWYQKEIAVIDTLGNWNVWEISSWKSYHNIWRGRCTRSGSINLNGPTEPSSAHSAKIHDGWTRIMWLGNVHSLIAFERRRMVVITLAQEVQYQTVNLKFFREAEWIVDVLRSRSNTCEVFVLTTLRIIWLSLITDDFSASQTPDTPRVKVLLEWYHYRDAEDVSLRLAPLQIGPEFSLVLYSQWNTFAQIFRFAHSSNDDPIPVSVSDPSTLHLPAMGVDSKCQGGGSGNSTYSALIFQEINGTDFDDTMDESGSLRLIKLLAQRTDNSLVESLYIARKTRDENVSEYDLFRQSGQIRDDRYPLSAIDLGRSFIVEDWYEQPVPLTRQRVGSTSRRKEKISFPLIVDLSRLYAFLLRDVLIPGSEDKRILFGDVITLCGHSDSLKASFTDETTALTLHDLFGNTQFRLDDIEMGAEAFEALLSRVEDIGVALGLHPDIVHLPLPYNWRSSFASRIDGNPGFKLMYEIYDNFVQDQISPLPQILPVHNRISKERLIRIAMIELSLSQITLTWQLPYIKPPKTDTSKGTHRRTESLLSGSDTSSGYRENRTSSSSFNSDSPFFTLSHFTTMNNDQSLSMQVNSILLHWEIGKNPETYDWQAAARSVRENEASQSSIGKSHSRRKNRPRRTEQRGHSEDGVSLGSSQVIPAVRESRQDTPGTKTSRAATSQQVDKQQAFKSPKVHHVPPNFAASQIKMPMTQEEPGLFGSRDARKKTGQGRIRKKRAAGF</sequence>
<keyword evidence="5" id="KW-0648">Protein biosynthesis</keyword>
<dbReference type="Pfam" id="PF20639">
    <property type="entry name" value="Rrn6_K-rich"/>
    <property type="match status" value="1"/>
</dbReference>
<dbReference type="GO" id="GO:0042790">
    <property type="term" value="P:nucleolar large rRNA transcription by RNA polymerase I"/>
    <property type="evidence" value="ECO:0007669"/>
    <property type="project" value="TreeGrafter"/>
</dbReference>
<evidence type="ECO:0000259" key="3">
    <source>
        <dbReference type="Pfam" id="PF20639"/>
    </source>
</evidence>
<protein>
    <submittedName>
        <fullName evidence="5">RNA polymerase I-specific transcription initiation factor RRN6-like protein</fullName>
    </submittedName>
</protein>
<feature type="compositionally biased region" description="Basic residues" evidence="1">
    <location>
        <begin position="970"/>
        <end position="987"/>
    </location>
</feature>
<feature type="compositionally biased region" description="Polar residues" evidence="1">
    <location>
        <begin position="915"/>
        <end position="936"/>
    </location>
</feature>
<evidence type="ECO:0000259" key="2">
    <source>
        <dbReference type="Pfam" id="PF10214"/>
    </source>
</evidence>
<feature type="compositionally biased region" description="Polar residues" evidence="1">
    <location>
        <begin position="793"/>
        <end position="804"/>
    </location>
</feature>
<dbReference type="GO" id="GO:0070860">
    <property type="term" value="C:RNA polymerase I core factor complex"/>
    <property type="evidence" value="ECO:0007669"/>
    <property type="project" value="TreeGrafter"/>
</dbReference>
<dbReference type="AlphaFoldDB" id="A0A162IRH8"/>
<dbReference type="PANTHER" id="PTHR28221:SF2">
    <property type="entry name" value="RNA POLYMERASE I-SPECIFIC TRANSCRIPTION INITIATION FACTOR RRN6"/>
    <property type="match status" value="1"/>
</dbReference>
<name>A0A162IRH8_9EURO</name>
<dbReference type="PANTHER" id="PTHR28221">
    <property type="entry name" value="RNA POLYMERASE I-SPECIFIC TRANSCRIPTION INITIATION FACTOR RRN6"/>
    <property type="match status" value="1"/>
</dbReference>
<feature type="region of interest" description="Disordered" evidence="1">
    <location>
        <begin position="780"/>
        <end position="815"/>
    </location>
</feature>
<evidence type="ECO:0000259" key="4">
    <source>
        <dbReference type="Pfam" id="PF20640"/>
    </source>
</evidence>
<keyword evidence="6" id="KW-1185">Reference proteome</keyword>
<dbReference type="GO" id="GO:0003743">
    <property type="term" value="F:translation initiation factor activity"/>
    <property type="evidence" value="ECO:0007669"/>
    <property type="project" value="UniProtKB-KW"/>
</dbReference>
<reference evidence="5 6" key="1">
    <citation type="journal article" date="2016" name="Genome Biol. Evol.">
        <title>Divergent and convergent evolution of fungal pathogenicity.</title>
        <authorList>
            <person name="Shang Y."/>
            <person name="Xiao G."/>
            <person name="Zheng P."/>
            <person name="Cen K."/>
            <person name="Zhan S."/>
            <person name="Wang C."/>
        </authorList>
    </citation>
    <scope>NUCLEOTIDE SEQUENCE [LARGE SCALE GENOMIC DNA]</scope>
    <source>
        <strain evidence="5 6">ARSEF 7405</strain>
    </source>
</reference>
<dbReference type="InterPro" id="IPR048536">
    <property type="entry name" value="Rrn6_K-rich"/>
</dbReference>
<feature type="domain" description="RRN6 beta-propeller" evidence="2">
    <location>
        <begin position="108"/>
        <end position="475"/>
    </location>
</feature>
<keyword evidence="5" id="KW-0396">Initiation factor</keyword>
<feature type="region of interest" description="Disordered" evidence="1">
    <location>
        <begin position="865"/>
        <end position="987"/>
    </location>
</feature>
<gene>
    <name evidence="5" type="ORF">AAP_00826</name>
</gene>